<dbReference type="PANTHER" id="PTHR33734:SF22">
    <property type="entry name" value="MEMBRANE-BOUND LYTIC MUREIN TRANSGLYCOSYLASE D"/>
    <property type="match status" value="1"/>
</dbReference>
<dbReference type="AlphaFoldDB" id="A0A3S9T1T9"/>
<dbReference type="SMART" id="SM00257">
    <property type="entry name" value="LysM"/>
    <property type="match status" value="1"/>
</dbReference>
<keyword evidence="3" id="KW-1185">Reference proteome</keyword>
<proteinExistence type="predicted"/>
<dbReference type="InterPro" id="IPR024300">
    <property type="entry name" value="SipL_SPOCS_dom"/>
</dbReference>
<gene>
    <name evidence="2" type="ORF">BBF96_14680</name>
</gene>
<reference evidence="2 3" key="1">
    <citation type="submission" date="2016-07" db="EMBL/GenBank/DDBJ databases">
        <title>Genome and transcriptome analysis of iron-reducing fermentative bacteria Anoxybacter fermentans.</title>
        <authorList>
            <person name="Zeng X."/>
            <person name="Shao Z."/>
        </authorList>
    </citation>
    <scope>NUCLEOTIDE SEQUENCE [LARGE SCALE GENOMIC DNA]</scope>
    <source>
        <strain evidence="2 3">DY22613</strain>
    </source>
</reference>
<dbReference type="PROSITE" id="PS51782">
    <property type="entry name" value="LYSM"/>
    <property type="match status" value="1"/>
</dbReference>
<accession>A0A3S9T1T9</accession>
<name>A0A3S9T1T9_9FIRM</name>
<organism evidence="2 3">
    <name type="scientific">Anoxybacter fermentans</name>
    <dbReference type="NCBI Taxonomy" id="1323375"/>
    <lineage>
        <taxon>Bacteria</taxon>
        <taxon>Bacillati</taxon>
        <taxon>Bacillota</taxon>
        <taxon>Clostridia</taxon>
        <taxon>Halanaerobiales</taxon>
        <taxon>Anoxybacter</taxon>
    </lineage>
</organism>
<dbReference type="PANTHER" id="PTHR33734">
    <property type="entry name" value="LYSM DOMAIN-CONTAINING GPI-ANCHORED PROTEIN 2"/>
    <property type="match status" value="1"/>
</dbReference>
<dbReference type="CDD" id="cd00118">
    <property type="entry name" value="LysM"/>
    <property type="match status" value="1"/>
</dbReference>
<dbReference type="InterPro" id="IPR036779">
    <property type="entry name" value="LysM_dom_sf"/>
</dbReference>
<dbReference type="Pfam" id="PF12673">
    <property type="entry name" value="SipL"/>
    <property type="match status" value="3"/>
</dbReference>
<dbReference type="GO" id="GO:0008932">
    <property type="term" value="F:lytic endotransglycosylase activity"/>
    <property type="evidence" value="ECO:0007669"/>
    <property type="project" value="TreeGrafter"/>
</dbReference>
<dbReference type="EMBL" id="CP016379">
    <property type="protein sequence ID" value="AZR74521.1"/>
    <property type="molecule type" value="Genomic_DNA"/>
</dbReference>
<dbReference type="KEGG" id="aft:BBF96_14680"/>
<evidence type="ECO:0000313" key="2">
    <source>
        <dbReference type="EMBL" id="AZR74521.1"/>
    </source>
</evidence>
<dbReference type="RefSeq" id="WP_127017881.1">
    <property type="nucleotide sequence ID" value="NZ_CP016379.1"/>
</dbReference>
<dbReference type="InterPro" id="IPR018392">
    <property type="entry name" value="LysM"/>
</dbReference>
<dbReference type="Pfam" id="PF01476">
    <property type="entry name" value="LysM"/>
    <property type="match status" value="1"/>
</dbReference>
<dbReference type="Proteomes" id="UP000267250">
    <property type="component" value="Chromosome"/>
</dbReference>
<dbReference type="Gene3D" id="3.10.350.10">
    <property type="entry name" value="LysM domain"/>
    <property type="match status" value="1"/>
</dbReference>
<protein>
    <recommendedName>
        <fullName evidence="1">LysM domain-containing protein</fullName>
    </recommendedName>
</protein>
<feature type="domain" description="LysM" evidence="1">
    <location>
        <begin position="477"/>
        <end position="521"/>
    </location>
</feature>
<dbReference type="OrthoDB" id="9779340at2"/>
<sequence>MAIKFKEERIKAEVVIAREVVKDVVSGDIELRAHENDSQISEVLDVKAQVKDVKAIIVDGGVEINGVLNIDCLYNVEEVDEDHEESYLSIYQQNARIEFENFIDIPEAKSGMNIFLNIRVADITYEVLETDMLEVAVTLIKYCAVSDIRDIKCITGISGLPKEEIVEEQLRLEEWIGDETIRATVAKEVDFNYDFHEMDEVLAIVGEIVKTEYKTMENAVTCEGVIEVSILYRSNDDEEKLHYLDERIEFNHTLDLYGVEPGMIVYGNYKLTELSVQKMANDKIRIVGQVECYAKVTRPRRLTVVTDILNDMFDTERVTVLIEEMIGQNRVRDSIVHRINVPPTRPDVKGVLQCYSRIKDLTSMVNDGGVVVEGSIEGTAYYTAEEDYCNGEVTVCLKDYFDFDNYISIEDCEEGMDVYVEVEVKRTSCQVLNDRTLEMNVLLEKCVKVTSMVEIECVTDLVEISPIVEEPCPPSYIVYVVQKGDTLWKIARRYKVNLESLIEFNNIENPDKLEVGQKICIPKALIGAKG</sequence>
<evidence type="ECO:0000313" key="3">
    <source>
        <dbReference type="Proteomes" id="UP000267250"/>
    </source>
</evidence>
<dbReference type="SUPFAM" id="SSF54106">
    <property type="entry name" value="LysM domain"/>
    <property type="match status" value="1"/>
</dbReference>
<evidence type="ECO:0000259" key="1">
    <source>
        <dbReference type="PROSITE" id="PS51782"/>
    </source>
</evidence>